<organism evidence="3 4">
    <name type="scientific">Cinnamomum micranthum f. kanehirae</name>
    <dbReference type="NCBI Taxonomy" id="337451"/>
    <lineage>
        <taxon>Eukaryota</taxon>
        <taxon>Viridiplantae</taxon>
        <taxon>Streptophyta</taxon>
        <taxon>Embryophyta</taxon>
        <taxon>Tracheophyta</taxon>
        <taxon>Spermatophyta</taxon>
        <taxon>Magnoliopsida</taxon>
        <taxon>Magnoliidae</taxon>
        <taxon>Laurales</taxon>
        <taxon>Lauraceae</taxon>
        <taxon>Cinnamomum</taxon>
    </lineage>
</organism>
<dbReference type="SUPFAM" id="SSF53098">
    <property type="entry name" value="Ribonuclease H-like"/>
    <property type="match status" value="1"/>
</dbReference>
<dbReference type="InterPro" id="IPR007021">
    <property type="entry name" value="DUF659"/>
</dbReference>
<keyword evidence="4" id="KW-1185">Reference proteome</keyword>
<dbReference type="InterPro" id="IPR012337">
    <property type="entry name" value="RNaseH-like_sf"/>
</dbReference>
<feature type="domain" description="DUF659" evidence="2">
    <location>
        <begin position="97"/>
        <end position="237"/>
    </location>
</feature>
<feature type="compositionally biased region" description="Polar residues" evidence="1">
    <location>
        <begin position="33"/>
        <end position="43"/>
    </location>
</feature>
<dbReference type="Proteomes" id="UP000283530">
    <property type="component" value="Unassembled WGS sequence"/>
</dbReference>
<feature type="region of interest" description="Disordered" evidence="1">
    <location>
        <begin position="1"/>
        <end position="43"/>
    </location>
</feature>
<name>A0A3S3NWC9_9MAGN</name>
<dbReference type="PANTHER" id="PTHR32166">
    <property type="entry name" value="OSJNBA0013A04.12 PROTEIN"/>
    <property type="match status" value="1"/>
</dbReference>
<reference evidence="3 4" key="1">
    <citation type="journal article" date="2019" name="Nat. Plants">
        <title>Stout camphor tree genome fills gaps in understanding of flowering plant genome evolution.</title>
        <authorList>
            <person name="Chaw S.M."/>
            <person name="Liu Y.C."/>
            <person name="Wu Y.W."/>
            <person name="Wang H.Y."/>
            <person name="Lin C.I."/>
            <person name="Wu C.S."/>
            <person name="Ke H.M."/>
            <person name="Chang L.Y."/>
            <person name="Hsu C.Y."/>
            <person name="Yang H.T."/>
            <person name="Sudianto E."/>
            <person name="Hsu M.H."/>
            <person name="Wu K.P."/>
            <person name="Wang L.N."/>
            <person name="Leebens-Mack J.H."/>
            <person name="Tsai I.J."/>
        </authorList>
    </citation>
    <scope>NUCLEOTIDE SEQUENCE [LARGE SCALE GENOMIC DNA]</scope>
    <source>
        <strain evidence="4">cv. Chaw 1501</strain>
        <tissue evidence="3">Young leaves</tissue>
    </source>
</reference>
<evidence type="ECO:0000313" key="4">
    <source>
        <dbReference type="Proteomes" id="UP000283530"/>
    </source>
</evidence>
<gene>
    <name evidence="3" type="ORF">CKAN_01687500</name>
</gene>
<dbReference type="Pfam" id="PF04937">
    <property type="entry name" value="DUF659"/>
    <property type="match status" value="1"/>
</dbReference>
<dbReference type="AlphaFoldDB" id="A0A3S3NWC9"/>
<evidence type="ECO:0000313" key="3">
    <source>
        <dbReference type="EMBL" id="RWR87911.1"/>
    </source>
</evidence>
<evidence type="ECO:0000259" key="2">
    <source>
        <dbReference type="Pfam" id="PF04937"/>
    </source>
</evidence>
<evidence type="ECO:0000256" key="1">
    <source>
        <dbReference type="SAM" id="MobiDB-lite"/>
    </source>
</evidence>
<accession>A0A3S3NWC9</accession>
<protein>
    <recommendedName>
        <fullName evidence="2">DUF659 domain-containing protein</fullName>
    </recommendedName>
</protein>
<proteinExistence type="predicted"/>
<dbReference type="PANTHER" id="PTHR32166:SF123">
    <property type="entry name" value="BED-TYPE DOMAIN-CONTAINING PROTEIN"/>
    <property type="match status" value="1"/>
</dbReference>
<comment type="caution">
    <text evidence="3">The sequence shown here is derived from an EMBL/GenBank/DDBJ whole genome shotgun (WGS) entry which is preliminary data.</text>
</comment>
<sequence length="284" mass="32815">MDETRVGAGPSRAPPDPYQDTTRRGTLDPFLHRSQSTKQPKISSSIMGDIKVRAMKMGRAISKFFHYNRIPPNVANSPYYRAMVDTIVEVGPRVKPPSAYEIGKKYLDMEVDDYWRYLENHVKTWEEYGCTLMCDGWTSNNKRQIINFMAYCVTGTVFVSSVDTSEHRMDAQYLYSLIDDTLCMIMWLTFKAATKKLREKHKSIIWVPCAAHCIDLILEDIGKLDDVRDTIDIGKMVTFFIYNHQFMTDLLREMNEGREILRPGSHALLRASWPLRVSVLPRLT</sequence>
<dbReference type="EMBL" id="QPKB01000006">
    <property type="protein sequence ID" value="RWR87911.1"/>
    <property type="molecule type" value="Genomic_DNA"/>
</dbReference>
<dbReference type="OrthoDB" id="4951847at2759"/>